<dbReference type="Pfam" id="PF01494">
    <property type="entry name" value="FAD_binding_3"/>
    <property type="match status" value="1"/>
</dbReference>
<protein>
    <recommendedName>
        <fullName evidence="4">FAD-binding domain-containing protein</fullName>
    </recommendedName>
</protein>
<sequence length="148" mass="16275">MIDTSDPDSLSLAQLRYHAPWDLLFGRFRKGTVTVAGDAMHVMGPFIGQGGSAGLEDAIVLARSLAQKMADLDPVNCGRTEMVSRIGEAIDQYVKERRMRVVQLSAQTYLIGMLLQTTSMLAKITSIMFMSILFGDRDAHVNYDCGTL</sequence>
<dbReference type="Gene3D" id="3.50.50.60">
    <property type="entry name" value="FAD/NAD(P)-binding domain"/>
    <property type="match status" value="1"/>
</dbReference>
<dbReference type="InterPro" id="IPR002938">
    <property type="entry name" value="FAD-bd"/>
</dbReference>
<keyword evidence="1" id="KW-0560">Oxidoreductase</keyword>
<dbReference type="PANTHER" id="PTHR45934:SF2">
    <property type="entry name" value="MONOOXYGENASE 1"/>
    <property type="match status" value="1"/>
</dbReference>
<dbReference type="GO" id="GO:0071949">
    <property type="term" value="F:FAD binding"/>
    <property type="evidence" value="ECO:0007669"/>
    <property type="project" value="InterPro"/>
</dbReference>
<evidence type="ECO:0000256" key="1">
    <source>
        <dbReference type="ARBA" id="ARBA00023002"/>
    </source>
</evidence>
<dbReference type="InterPro" id="IPR036188">
    <property type="entry name" value="FAD/NAD-bd_sf"/>
</dbReference>
<evidence type="ECO:0000313" key="6">
    <source>
        <dbReference type="Proteomes" id="UP001187471"/>
    </source>
</evidence>
<dbReference type="EMBL" id="JAVXUO010000086">
    <property type="protein sequence ID" value="KAK2995569.1"/>
    <property type="molecule type" value="Genomic_DNA"/>
</dbReference>
<evidence type="ECO:0000256" key="2">
    <source>
        <dbReference type="ARBA" id="ARBA00023033"/>
    </source>
</evidence>
<comment type="similarity">
    <text evidence="3">Belongs to the 3-hydroxybenzoate 6-hydroxylase family.</text>
</comment>
<dbReference type="InterPro" id="IPR044560">
    <property type="entry name" value="MOase"/>
</dbReference>
<dbReference type="AlphaFoldDB" id="A0AA88RSX1"/>
<keyword evidence="6" id="KW-1185">Reference proteome</keyword>
<evidence type="ECO:0000256" key="3">
    <source>
        <dbReference type="ARBA" id="ARBA00024018"/>
    </source>
</evidence>
<proteinExistence type="inferred from homology"/>
<evidence type="ECO:0000259" key="4">
    <source>
        <dbReference type="Pfam" id="PF01494"/>
    </source>
</evidence>
<dbReference type="PRINTS" id="PR00420">
    <property type="entry name" value="RNGMNOXGNASE"/>
</dbReference>
<feature type="domain" description="FAD-binding" evidence="4">
    <location>
        <begin position="24"/>
        <end position="69"/>
    </location>
</feature>
<organism evidence="5 6">
    <name type="scientific">Escallonia rubra</name>
    <dbReference type="NCBI Taxonomy" id="112253"/>
    <lineage>
        <taxon>Eukaryota</taxon>
        <taxon>Viridiplantae</taxon>
        <taxon>Streptophyta</taxon>
        <taxon>Embryophyta</taxon>
        <taxon>Tracheophyta</taxon>
        <taxon>Spermatophyta</taxon>
        <taxon>Magnoliopsida</taxon>
        <taxon>eudicotyledons</taxon>
        <taxon>Gunneridae</taxon>
        <taxon>Pentapetalae</taxon>
        <taxon>asterids</taxon>
        <taxon>campanulids</taxon>
        <taxon>Escalloniales</taxon>
        <taxon>Escalloniaceae</taxon>
        <taxon>Escallonia</taxon>
    </lineage>
</organism>
<evidence type="ECO:0000313" key="5">
    <source>
        <dbReference type="EMBL" id="KAK2995569.1"/>
    </source>
</evidence>
<name>A0AA88RSX1_9ASTE</name>
<keyword evidence="2" id="KW-0503">Monooxygenase</keyword>
<reference evidence="5" key="1">
    <citation type="submission" date="2022-12" db="EMBL/GenBank/DDBJ databases">
        <title>Draft genome assemblies for two species of Escallonia (Escalloniales).</title>
        <authorList>
            <person name="Chanderbali A."/>
            <person name="Dervinis C."/>
            <person name="Anghel I."/>
            <person name="Soltis D."/>
            <person name="Soltis P."/>
            <person name="Zapata F."/>
        </authorList>
    </citation>
    <scope>NUCLEOTIDE SEQUENCE</scope>
    <source>
        <strain evidence="5">UCBG92.1500</strain>
        <tissue evidence="5">Leaf</tissue>
    </source>
</reference>
<dbReference type="Proteomes" id="UP001187471">
    <property type="component" value="Unassembled WGS sequence"/>
</dbReference>
<comment type="caution">
    <text evidence="5">The sequence shown here is derived from an EMBL/GenBank/DDBJ whole genome shotgun (WGS) entry which is preliminary data.</text>
</comment>
<accession>A0AA88RSX1</accession>
<dbReference type="GO" id="GO:0004497">
    <property type="term" value="F:monooxygenase activity"/>
    <property type="evidence" value="ECO:0007669"/>
    <property type="project" value="UniProtKB-KW"/>
</dbReference>
<gene>
    <name evidence="5" type="ORF">RJ640_000045</name>
</gene>
<dbReference type="PANTHER" id="PTHR45934">
    <property type="entry name" value="FAD/NAD(P)-BINDING OXIDOREDUCTASE FAMILY PROTEIN"/>
    <property type="match status" value="1"/>
</dbReference>
<dbReference type="SUPFAM" id="SSF51905">
    <property type="entry name" value="FAD/NAD(P)-binding domain"/>
    <property type="match status" value="1"/>
</dbReference>